<dbReference type="PROSITE" id="PS00513">
    <property type="entry name" value="ADENYLOSUCCIN_SYN_2"/>
    <property type="match status" value="1"/>
</dbReference>
<feature type="binding site" evidence="8">
    <location>
        <position position="13"/>
    </location>
    <ligand>
        <name>Mg(2+)</name>
        <dbReference type="ChEBI" id="CHEBI:18420"/>
    </ligand>
</feature>
<keyword evidence="4 8" id="KW-0547">Nucleotide-binding</keyword>
<dbReference type="SUPFAM" id="SSF52540">
    <property type="entry name" value="P-loop containing nucleoside triphosphate hydrolases"/>
    <property type="match status" value="1"/>
</dbReference>
<dbReference type="RefSeq" id="WP_013824521.1">
    <property type="nucleotide sequence ID" value="NC_015573.1"/>
</dbReference>
<evidence type="ECO:0000256" key="8">
    <source>
        <dbReference type="HAMAP-Rule" id="MF_00011"/>
    </source>
</evidence>
<dbReference type="GO" id="GO:0046040">
    <property type="term" value="P:IMP metabolic process"/>
    <property type="evidence" value="ECO:0007669"/>
    <property type="project" value="TreeGrafter"/>
</dbReference>
<sequence>MSTLVLVGAQWGDEGKGKITDFLAEKADLIVRYQGGNNAGHTVVVAGQQFKLHLVPSGILYPDKLCLIGNGVVVDPEVLLNELDNLAARGISTANLRISPRAHVILPYHRRQDQCEEERKGAWRIGTTCRGIGPAYTDKIARVGIRMAELVDEEEFPGLLERNLENKNQLFREIYHSKEFKLEDILPTYLSYGRRLKPFVADVSVIVNEAIEQGKKVLFEGAQGTLLDVDHGTYPYVTSSHPVAAGACTGAGIGPTRIDRVMGVAKAYVTRVGEGPFPTELKDALGDHIRTRGGEFGTTTGRPRRCGWFDAVVARYAVRINGLEYLAITKLDVLTGLETIRLCTAYRYKGEILTEFPATLKVLAACEPVYEEWPGWQEDISRARRYEDLPASARRYLERISELVGVPIAIIGVGPGREETIITREVF</sequence>
<organism evidence="11 12">
    <name type="scientific">Desulfofundulus kuznetsovii (strain DSM 6115 / VKM B-1805 / 17)</name>
    <name type="common">Desulfotomaculum kuznetsovii</name>
    <dbReference type="NCBI Taxonomy" id="760568"/>
    <lineage>
        <taxon>Bacteria</taxon>
        <taxon>Bacillati</taxon>
        <taxon>Bacillota</taxon>
        <taxon>Clostridia</taxon>
        <taxon>Eubacteriales</taxon>
        <taxon>Peptococcaceae</taxon>
        <taxon>Desulfofundulus</taxon>
    </lineage>
</organism>
<keyword evidence="2 8" id="KW-0436">Ligase</keyword>
<keyword evidence="12" id="KW-1185">Reference proteome</keyword>
<dbReference type="NCBIfam" id="NF002223">
    <property type="entry name" value="PRK01117.1"/>
    <property type="match status" value="1"/>
</dbReference>
<dbReference type="InterPro" id="IPR018220">
    <property type="entry name" value="Adenylosuccin_syn_GTP-bd"/>
</dbReference>
<feature type="binding site" description="in other chain" evidence="8">
    <location>
        <position position="238"/>
    </location>
    <ligand>
        <name>IMP</name>
        <dbReference type="ChEBI" id="CHEBI:58053"/>
        <note>ligand shared between dimeric partners</note>
    </ligand>
</feature>
<evidence type="ECO:0000256" key="4">
    <source>
        <dbReference type="ARBA" id="ARBA00022741"/>
    </source>
</evidence>
<keyword evidence="3 8" id="KW-0479">Metal-binding</keyword>
<dbReference type="EMBL" id="CP002770">
    <property type="protein sequence ID" value="AEG17019.1"/>
    <property type="molecule type" value="Genomic_DNA"/>
</dbReference>
<comment type="catalytic activity">
    <reaction evidence="8 10">
        <text>IMP + L-aspartate + GTP = N(6)-(1,2-dicarboxyethyl)-AMP + GDP + phosphate + 2 H(+)</text>
        <dbReference type="Rhea" id="RHEA:15753"/>
        <dbReference type="ChEBI" id="CHEBI:15378"/>
        <dbReference type="ChEBI" id="CHEBI:29991"/>
        <dbReference type="ChEBI" id="CHEBI:37565"/>
        <dbReference type="ChEBI" id="CHEBI:43474"/>
        <dbReference type="ChEBI" id="CHEBI:57567"/>
        <dbReference type="ChEBI" id="CHEBI:58053"/>
        <dbReference type="ChEBI" id="CHEBI:58189"/>
        <dbReference type="EC" id="6.3.4.4"/>
    </reaction>
</comment>
<feature type="binding site" evidence="8">
    <location>
        <begin position="40"/>
        <end position="42"/>
    </location>
    <ligand>
        <name>GTP</name>
        <dbReference type="ChEBI" id="CHEBI:37565"/>
    </ligand>
</feature>
<evidence type="ECO:0000256" key="5">
    <source>
        <dbReference type="ARBA" id="ARBA00022755"/>
    </source>
</evidence>
<dbReference type="GO" id="GO:0005737">
    <property type="term" value="C:cytoplasm"/>
    <property type="evidence" value="ECO:0007669"/>
    <property type="project" value="UniProtKB-SubCell"/>
</dbReference>
<feature type="binding site" description="in other chain" evidence="8">
    <location>
        <begin position="13"/>
        <end position="16"/>
    </location>
    <ligand>
        <name>IMP</name>
        <dbReference type="ChEBI" id="CHEBI:58053"/>
        <note>ligand shared between dimeric partners</note>
    </ligand>
</feature>
<dbReference type="InterPro" id="IPR033128">
    <property type="entry name" value="Adenylosuccin_syn_Lys_AS"/>
</dbReference>
<dbReference type="FunFam" id="3.90.170.10:FF:000001">
    <property type="entry name" value="Adenylosuccinate synthetase"/>
    <property type="match status" value="1"/>
</dbReference>
<name>A0AAU8PZZ4_DESK7</name>
<evidence type="ECO:0000256" key="7">
    <source>
        <dbReference type="ARBA" id="ARBA00023134"/>
    </source>
</evidence>
<dbReference type="Gene3D" id="3.90.170.10">
    <property type="entry name" value="Adenylosuccinate Synthetase, subunit A, domain 3"/>
    <property type="match status" value="1"/>
</dbReference>
<gene>
    <name evidence="8" type="primary">purA</name>
    <name evidence="11" type="ordered locus">Desku_3543</name>
</gene>
<keyword evidence="8" id="KW-0963">Cytoplasm</keyword>
<dbReference type="KEGG" id="dku:Desku_3543"/>
<dbReference type="InterPro" id="IPR001114">
    <property type="entry name" value="Adenylosuccinate_synthetase"/>
</dbReference>
<feature type="active site" description="Proton acceptor" evidence="8">
    <location>
        <position position="13"/>
    </location>
</feature>
<dbReference type="SMART" id="SM00788">
    <property type="entry name" value="Adenylsucc_synt"/>
    <property type="match status" value="1"/>
</dbReference>
<protein>
    <recommendedName>
        <fullName evidence="8 10">Adenylosuccinate synthetase</fullName>
        <shortName evidence="8">AMPSase</shortName>
        <shortName evidence="8">AdSS</shortName>
        <ecNumber evidence="8 10">6.3.4.4</ecNumber>
    </recommendedName>
    <alternativeName>
        <fullName evidence="8">IMP--aspartate ligase</fullName>
    </alternativeName>
</protein>
<dbReference type="GO" id="GO:0004019">
    <property type="term" value="F:adenylosuccinate synthase activity"/>
    <property type="evidence" value="ECO:0007669"/>
    <property type="project" value="UniProtKB-UniRule"/>
</dbReference>
<evidence type="ECO:0000256" key="2">
    <source>
        <dbReference type="ARBA" id="ARBA00022598"/>
    </source>
</evidence>
<comment type="subcellular location">
    <subcellularLocation>
        <location evidence="8">Cytoplasm</location>
    </subcellularLocation>
</comment>
<feature type="binding site" description="in other chain" evidence="8">
    <location>
        <position position="302"/>
    </location>
    <ligand>
        <name>IMP</name>
        <dbReference type="ChEBI" id="CHEBI:58053"/>
        <note>ligand shared between dimeric partners</note>
    </ligand>
</feature>
<feature type="binding site" description="in other chain" evidence="8">
    <location>
        <position position="223"/>
    </location>
    <ligand>
        <name>IMP</name>
        <dbReference type="ChEBI" id="CHEBI:58053"/>
        <note>ligand shared between dimeric partners</note>
    </ligand>
</feature>
<feature type="binding site" evidence="8">
    <location>
        <begin position="412"/>
        <end position="414"/>
    </location>
    <ligand>
        <name>GTP</name>
        <dbReference type="ChEBI" id="CHEBI:37565"/>
    </ligand>
</feature>
<dbReference type="InterPro" id="IPR027417">
    <property type="entry name" value="P-loop_NTPase"/>
</dbReference>
<comment type="cofactor">
    <cofactor evidence="8">
        <name>Mg(2+)</name>
        <dbReference type="ChEBI" id="CHEBI:18420"/>
    </cofactor>
    <text evidence="8">Binds 1 Mg(2+) ion per subunit.</text>
</comment>
<dbReference type="Gene3D" id="3.40.440.10">
    <property type="entry name" value="Adenylosuccinate Synthetase, subunit A, domain 1"/>
    <property type="match status" value="1"/>
</dbReference>
<dbReference type="PROSITE" id="PS01266">
    <property type="entry name" value="ADENYLOSUCCIN_SYN_1"/>
    <property type="match status" value="1"/>
</dbReference>
<evidence type="ECO:0000256" key="6">
    <source>
        <dbReference type="ARBA" id="ARBA00022842"/>
    </source>
</evidence>
<evidence type="ECO:0000256" key="3">
    <source>
        <dbReference type="ARBA" id="ARBA00022723"/>
    </source>
</evidence>
<dbReference type="Pfam" id="PF00709">
    <property type="entry name" value="Adenylsucc_synt"/>
    <property type="match status" value="1"/>
</dbReference>
<comment type="subunit">
    <text evidence="1 8">Homodimer.</text>
</comment>
<feature type="binding site" description="in other chain" evidence="8">
    <location>
        <begin position="38"/>
        <end position="41"/>
    </location>
    <ligand>
        <name>IMP</name>
        <dbReference type="ChEBI" id="CHEBI:58053"/>
        <note>ligand shared between dimeric partners</note>
    </ligand>
</feature>
<dbReference type="PANTHER" id="PTHR11846">
    <property type="entry name" value="ADENYLOSUCCINATE SYNTHETASE"/>
    <property type="match status" value="1"/>
</dbReference>
<dbReference type="Proteomes" id="UP000009229">
    <property type="component" value="Chromosome"/>
</dbReference>
<dbReference type="InterPro" id="IPR042110">
    <property type="entry name" value="Adenylosuccinate_synth_dom2"/>
</dbReference>
<feature type="binding site" evidence="8">
    <location>
        <position position="142"/>
    </location>
    <ligand>
        <name>IMP</name>
        <dbReference type="ChEBI" id="CHEBI:58053"/>
        <note>ligand shared between dimeric partners</note>
    </ligand>
</feature>
<accession>A0AAU8PZZ4</accession>
<dbReference type="GO" id="GO:0044208">
    <property type="term" value="P:'de novo' AMP biosynthetic process"/>
    <property type="evidence" value="ECO:0007669"/>
    <property type="project" value="UniProtKB-UniRule"/>
</dbReference>
<proteinExistence type="inferred from homology"/>
<comment type="pathway">
    <text evidence="8 10">Purine metabolism; AMP biosynthesis via de novo pathway; AMP from IMP: step 1/2.</text>
</comment>
<feature type="binding site" evidence="8">
    <location>
        <position position="304"/>
    </location>
    <ligand>
        <name>GTP</name>
        <dbReference type="ChEBI" id="CHEBI:37565"/>
    </ligand>
</feature>
<dbReference type="EC" id="6.3.4.4" evidence="8 10"/>
<comment type="function">
    <text evidence="8">Plays an important role in the de novo pathway of purine nucleotide biosynthesis. Catalyzes the first committed step in the biosynthesis of AMP from IMP.</text>
</comment>
<dbReference type="FunFam" id="1.10.300.10:FF:000001">
    <property type="entry name" value="Adenylosuccinate synthetase"/>
    <property type="match status" value="1"/>
</dbReference>
<evidence type="ECO:0000313" key="11">
    <source>
        <dbReference type="EMBL" id="AEG17019.1"/>
    </source>
</evidence>
<evidence type="ECO:0000256" key="10">
    <source>
        <dbReference type="RuleBase" id="RU000520"/>
    </source>
</evidence>
<feature type="binding site" evidence="8">
    <location>
        <begin position="298"/>
        <end position="304"/>
    </location>
    <ligand>
        <name>substrate</name>
    </ligand>
</feature>
<dbReference type="GO" id="GO:0005525">
    <property type="term" value="F:GTP binding"/>
    <property type="evidence" value="ECO:0007669"/>
    <property type="project" value="UniProtKB-UniRule"/>
</dbReference>
<dbReference type="CDD" id="cd03108">
    <property type="entry name" value="AdSS"/>
    <property type="match status" value="1"/>
</dbReference>
<dbReference type="InterPro" id="IPR042111">
    <property type="entry name" value="Adenylosuccinate_synth_dom3"/>
</dbReference>
<feature type="binding site" evidence="8">
    <location>
        <position position="40"/>
    </location>
    <ligand>
        <name>Mg(2+)</name>
        <dbReference type="ChEBI" id="CHEBI:18420"/>
    </ligand>
</feature>
<dbReference type="GO" id="GO:0000287">
    <property type="term" value="F:magnesium ion binding"/>
    <property type="evidence" value="ECO:0007669"/>
    <property type="project" value="UniProtKB-UniRule"/>
</dbReference>
<feature type="active site" evidence="9">
    <location>
        <position position="139"/>
    </location>
</feature>
<keyword evidence="6 8" id="KW-0460">Magnesium</keyword>
<evidence type="ECO:0000313" key="12">
    <source>
        <dbReference type="Proteomes" id="UP000009229"/>
    </source>
</evidence>
<feature type="binding site" description="in other chain" evidence="8">
    <location>
        <position position="128"/>
    </location>
    <ligand>
        <name>IMP</name>
        <dbReference type="ChEBI" id="CHEBI:58053"/>
        <note>ligand shared between dimeric partners</note>
    </ligand>
</feature>
<dbReference type="PANTHER" id="PTHR11846:SF0">
    <property type="entry name" value="ADENYLOSUCCINATE SYNTHETASE"/>
    <property type="match status" value="1"/>
</dbReference>
<reference evidence="12" key="1">
    <citation type="submission" date="2011-05" db="EMBL/GenBank/DDBJ databases">
        <title>Complete sequence of Desulfotomaculum kuznetsovii DSM 6115.</title>
        <authorList>
            <person name="Lucas S."/>
            <person name="Han J."/>
            <person name="Lapidus A."/>
            <person name="Cheng J.-F."/>
            <person name="Goodwin L."/>
            <person name="Pitluck S."/>
            <person name="Peters L."/>
            <person name="Mikhailova N."/>
            <person name="Lu M."/>
            <person name="Saunders E."/>
            <person name="Han C."/>
            <person name="Tapia R."/>
            <person name="Land M."/>
            <person name="Hauser L."/>
            <person name="Kyrpides N."/>
            <person name="Ivanova N."/>
            <person name="Pagani I."/>
            <person name="Nazina T."/>
            <person name="Ivanova A."/>
            <person name="Parshina S."/>
            <person name="Kuever J."/>
            <person name="Muyzer G."/>
            <person name="Plugge C."/>
            <person name="Stams A."/>
            <person name="Woyke T."/>
        </authorList>
    </citation>
    <scope>NUCLEOTIDE SEQUENCE [LARGE SCALE GENOMIC DNA]</scope>
    <source>
        <strain evidence="12">DSM 6115 / VKM B-1805 / 17</strain>
    </source>
</reference>
<feature type="binding site" evidence="8">
    <location>
        <begin position="12"/>
        <end position="18"/>
    </location>
    <ligand>
        <name>GTP</name>
        <dbReference type="ChEBI" id="CHEBI:37565"/>
    </ligand>
</feature>
<dbReference type="Gene3D" id="1.10.300.10">
    <property type="entry name" value="Adenylosuccinate Synthetase, subunit A, domain 2"/>
    <property type="match status" value="1"/>
</dbReference>
<keyword evidence="7 8" id="KW-0342">GTP-binding</keyword>
<evidence type="ECO:0000256" key="1">
    <source>
        <dbReference type="ARBA" id="ARBA00011738"/>
    </source>
</evidence>
<dbReference type="InterPro" id="IPR042109">
    <property type="entry name" value="Adenylosuccinate_synth_dom1"/>
</dbReference>
<evidence type="ECO:0000256" key="9">
    <source>
        <dbReference type="PROSITE-ProRule" id="PRU10134"/>
    </source>
</evidence>
<dbReference type="HAMAP" id="MF_00011">
    <property type="entry name" value="Adenylosucc_synth"/>
    <property type="match status" value="1"/>
</dbReference>
<dbReference type="AlphaFoldDB" id="A0AAU8PZZ4"/>
<feature type="active site" description="Proton donor" evidence="8">
    <location>
        <position position="41"/>
    </location>
</feature>
<dbReference type="NCBIfam" id="TIGR00184">
    <property type="entry name" value="purA"/>
    <property type="match status" value="1"/>
</dbReference>
<comment type="similarity">
    <text evidence="8 10">Belongs to the adenylosuccinate synthetase family.</text>
</comment>
<keyword evidence="5 8" id="KW-0658">Purine biosynthesis</keyword>
<feature type="binding site" evidence="8">
    <location>
        <begin position="330"/>
        <end position="332"/>
    </location>
    <ligand>
        <name>GTP</name>
        <dbReference type="ChEBI" id="CHEBI:37565"/>
    </ligand>
</feature>